<keyword evidence="3" id="KW-0472">Membrane</keyword>
<gene>
    <name evidence="7" type="ORF">I593_01407</name>
</gene>
<evidence type="ECO:0000259" key="5">
    <source>
        <dbReference type="Pfam" id="PF20148"/>
    </source>
</evidence>
<comment type="caution">
    <text evidence="7">The sequence shown here is derived from an EMBL/GenBank/DDBJ whole genome shotgun (WGS) entry which is preliminary data.</text>
</comment>
<reference evidence="7 8" key="1">
    <citation type="submission" date="2013-03" db="EMBL/GenBank/DDBJ databases">
        <title>The Genome Sequence of Acinetobacter tandoii CIP 107469.</title>
        <authorList>
            <consortium name="The Broad Institute Genome Sequencing Platform"/>
            <consortium name="The Broad Institute Genome Sequencing Center for Infectious Disease"/>
            <person name="Cerqueira G."/>
            <person name="Feldgarden M."/>
            <person name="Courvalin P."/>
            <person name="Perichon B."/>
            <person name="Grillot-Courvalin C."/>
            <person name="Clermont D."/>
            <person name="Rocha E."/>
            <person name="Yoon E.-J."/>
            <person name="Nemec A."/>
            <person name="Walker B."/>
            <person name="Young S.K."/>
            <person name="Zeng Q."/>
            <person name="Gargeya S."/>
            <person name="Fitzgerald M."/>
            <person name="Haas B."/>
            <person name="Abouelleil A."/>
            <person name="Alvarado L."/>
            <person name="Arachchi H.M."/>
            <person name="Berlin A.M."/>
            <person name="Chapman S.B."/>
            <person name="Dewar J."/>
            <person name="Goldberg J."/>
            <person name="Griggs A."/>
            <person name="Gujja S."/>
            <person name="Hansen M."/>
            <person name="Howarth C."/>
            <person name="Imamovic A."/>
            <person name="Larimer J."/>
            <person name="McCowan C."/>
            <person name="Murphy C."/>
            <person name="Neiman D."/>
            <person name="Pearson M."/>
            <person name="Priest M."/>
            <person name="Roberts A."/>
            <person name="Saif S."/>
            <person name="Shea T."/>
            <person name="Sisk P."/>
            <person name="Sykes S."/>
            <person name="Wortman J."/>
            <person name="Nusbaum C."/>
            <person name="Birren B."/>
        </authorList>
    </citation>
    <scope>NUCLEOTIDE SEQUENCE [LARGE SCALE GENOMIC DNA]</scope>
    <source>
        <strain evidence="7 8">CIP 107469</strain>
    </source>
</reference>
<protein>
    <recommendedName>
        <fullName evidence="9">YD repeat (Two copies)</fullName>
    </recommendedName>
</protein>
<evidence type="ECO:0000313" key="8">
    <source>
        <dbReference type="Proteomes" id="UP000016201"/>
    </source>
</evidence>
<dbReference type="Pfam" id="PF14431">
    <property type="entry name" value="YwqJ-deaminase"/>
    <property type="match status" value="1"/>
</dbReference>
<proteinExistence type="predicted"/>
<feature type="transmembrane region" description="Helical" evidence="3">
    <location>
        <begin position="57"/>
        <end position="77"/>
    </location>
</feature>
<dbReference type="InterPro" id="IPR022385">
    <property type="entry name" value="Rhs_assc_core"/>
</dbReference>
<dbReference type="Pfam" id="PF03527">
    <property type="entry name" value="RHS"/>
    <property type="match status" value="1"/>
</dbReference>
<evidence type="ECO:0000259" key="6">
    <source>
        <dbReference type="Pfam" id="PF25023"/>
    </source>
</evidence>
<keyword evidence="3" id="KW-0812">Transmembrane</keyword>
<dbReference type="Gene3D" id="2.180.10.10">
    <property type="entry name" value="RHS repeat-associated core"/>
    <property type="match status" value="2"/>
</dbReference>
<evidence type="ECO:0000259" key="4">
    <source>
        <dbReference type="Pfam" id="PF03527"/>
    </source>
</evidence>
<dbReference type="NCBIfam" id="TIGR01643">
    <property type="entry name" value="YD_repeat_2x"/>
    <property type="match status" value="7"/>
</dbReference>
<feature type="domain" description="RHS protein conserved region" evidence="4">
    <location>
        <begin position="1361"/>
        <end position="1394"/>
    </location>
</feature>
<evidence type="ECO:0000256" key="3">
    <source>
        <dbReference type="SAM" id="Phobius"/>
    </source>
</evidence>
<dbReference type="eggNOG" id="COG3209">
    <property type="taxonomic scope" value="Bacteria"/>
</dbReference>
<feature type="compositionally biased region" description="Polar residues" evidence="2">
    <location>
        <begin position="315"/>
        <end position="331"/>
    </location>
</feature>
<dbReference type="InterPro" id="IPR011044">
    <property type="entry name" value="Quino_amine_DH_bsu"/>
</dbReference>
<dbReference type="InterPro" id="IPR001826">
    <property type="entry name" value="RHS"/>
</dbReference>
<evidence type="ECO:0000313" key="7">
    <source>
        <dbReference type="EMBL" id="EOR08053.1"/>
    </source>
</evidence>
<dbReference type="Pfam" id="PF25023">
    <property type="entry name" value="TEN_YD-shell"/>
    <property type="match status" value="3"/>
</dbReference>
<dbReference type="PANTHER" id="PTHR32305">
    <property type="match status" value="1"/>
</dbReference>
<dbReference type="RefSeq" id="WP_016166500.1">
    <property type="nucleotide sequence ID" value="NZ_JHZG01000047.1"/>
</dbReference>
<dbReference type="InterPro" id="IPR025968">
    <property type="entry name" value="YwqJ_deaminase"/>
</dbReference>
<dbReference type="InterPro" id="IPR050708">
    <property type="entry name" value="T6SS_VgrG/RHS"/>
</dbReference>
<feature type="transmembrane region" description="Helical" evidence="3">
    <location>
        <begin position="89"/>
        <end position="110"/>
    </location>
</feature>
<dbReference type="PATRIC" id="fig|1120927.3.peg.1356"/>
<dbReference type="Pfam" id="PF20148">
    <property type="entry name" value="DUF6531"/>
    <property type="match status" value="1"/>
</dbReference>
<dbReference type="InterPro" id="IPR056823">
    <property type="entry name" value="TEN-like_YD-shell"/>
</dbReference>
<feature type="region of interest" description="Disordered" evidence="2">
    <location>
        <begin position="306"/>
        <end position="345"/>
    </location>
</feature>
<dbReference type="InterPro" id="IPR006530">
    <property type="entry name" value="YD"/>
</dbReference>
<name>R9B0T6_9GAMM</name>
<feature type="domain" description="Teneurin-like YD-shell" evidence="6">
    <location>
        <begin position="878"/>
        <end position="1012"/>
    </location>
</feature>
<dbReference type="InterPro" id="IPR045351">
    <property type="entry name" value="DUF6531"/>
</dbReference>
<keyword evidence="8" id="KW-1185">Reference proteome</keyword>
<evidence type="ECO:0000256" key="1">
    <source>
        <dbReference type="ARBA" id="ARBA00022737"/>
    </source>
</evidence>
<feature type="domain" description="DUF6531" evidence="5">
    <location>
        <begin position="359"/>
        <end position="435"/>
    </location>
</feature>
<accession>R9B0T6</accession>
<sequence>MSDIENNNEPVQLATIVVTAEAIEEDGVNLANDFDAWLRKISDGYITLDRLETVASVVPVVGNVIAAASTVSVMVDFIERDFEVENLDWVLLCISILGIVPAMGSAIAPFRVTIGKVSKAVQKQKKVLAKSSLNKNEVDLPEIIFNLIENDLWFFAAGSLEGFVNEAKVKLPTWLDEVAKKGDELISGLIQGIDDIANKPASDFVKNINADMEKDIAGWYEPKKPVRNFFKYLGSYYKNFSVNTFKSTWQIALPEDIKQILREQLPKLNKLKTELINKVKFMGDAKNAESIAWYVEVFAAGLAGRKSKRKGGNVPANQTGQVHNQHGQNPSEVVPGQKKTHEDTTPNSCLNCPAPVDTGSSINFALGYESIKHLDARLNNILGINVSRKYASNLVQLDESEFGSRWVLPWTIQIVQHHKNKKKWQFIDENARSINLPDMKIGQKYHLEIENFSIKMIDENTIVIIRRDETVYYFEKDLKRFRLSAIQYPKGFSLGVRYDHKIKNKAGYDKTLISDIVLKQGDKELFHIACELSKNGLINKLWLIKDNQLFKKLAEYQYDINGNLTEAINEYGASHRYKYSNHLITYYSDLTGRGMNLAWDGTSYLSRAFREWADDGSFEVTLTWSNRFRSTTVKDITGAETVHNYDIDGYTTSIEYASGLEEWFYRDHAKRITKHFEPNGAVTCFEYDESGNLVKKIQPDGSIIMIAYDEKNQPVAISDANGGRWFREYDQKGNIIKEIDPLKREIKYNYNESGLPISITDAKNGVKTLQYDSAGNLVEFTDCSGKSSKWVYDNDGRLVCSENALGHKTEYFYSVENHEDSSLLRNANGQLETIKSPDGTVVKYIHDAEGRVLVFEDSNNQVTQYKYNEAGLIVEKIDANNHKLKYEWDLLGRLKNLFNENGAKYEFFYDKVGRLVKEIDFDGKNTEYNYRYSTGELLSTVEKVVSGKDRVQLFEFDINGRLEQRKIGFGSIEHELEQQLIEEFAYDSHGRLILAKNAESQLKFFYDPVGNLNIEHHEDFIAKTTAVWKHGYDEINDRIQTIRPDGQNIDWLTYGSAHAQSLIVNGQDIVSFERDDLHRESIRHYANGISQEQHYDVMGRLVQQQVIRDHEFGYQSSIKQQNNALKDSQKLVQRLYKYDRTGQLTDIKDTRRGSISYKYDPLGRLLEANGKLGKETFDFDPANNIIDQYNKNKNQSDSQTVEEKRYGYNRLVNNVVQEYLDQQYQYDAYGQLTRQKSSQGDLILEWDASGRLVHSHNAQYTTVYRYDALGRRIQKLSKHHYTGAEHNIIYGWDGDTLAYESTEQVTKHYIYEKDSFVPMLQAVYQSPIELHQTPDWSDKPYSVHRDPLWKITKQSKGFDDVWFYHCDHLGTPQEMTDHTGAIIWKAEYKAWGECKAEKAKSNFFEDSEIISNNIRFQGQYFDQETGLHYNRYRYYSPYVGRFISKDPIGLLGGDNVYAYAPNPVNWIDPLGLNKRLGSGAHNVKDAADIALASGKNQGAAAQLTVNGKVYTGVSGNIGTMHPKVQEALDSVPVNKREKWHGYCGEISCANQALEDSTNNGSISGGHCCAVNIGNSGKGHGTPKKTCRSCQGALDHLGVKYDY</sequence>
<feature type="domain" description="Teneurin-like YD-shell" evidence="6">
    <location>
        <begin position="1106"/>
        <end position="1321"/>
    </location>
</feature>
<dbReference type="NCBIfam" id="TIGR03696">
    <property type="entry name" value="Rhs_assc_core"/>
    <property type="match status" value="1"/>
</dbReference>
<dbReference type="EMBL" id="AQFM01000036">
    <property type="protein sequence ID" value="EOR08053.1"/>
    <property type="molecule type" value="Genomic_DNA"/>
</dbReference>
<feature type="domain" description="Teneurin-like YD-shell" evidence="6">
    <location>
        <begin position="728"/>
        <end position="869"/>
    </location>
</feature>
<keyword evidence="3" id="KW-1133">Transmembrane helix</keyword>
<keyword evidence="1" id="KW-0677">Repeat</keyword>
<dbReference type="PANTHER" id="PTHR32305:SF15">
    <property type="entry name" value="PROTEIN RHSA-RELATED"/>
    <property type="match status" value="1"/>
</dbReference>
<evidence type="ECO:0008006" key="9">
    <source>
        <dbReference type="Google" id="ProtNLM"/>
    </source>
</evidence>
<dbReference type="Proteomes" id="UP000016201">
    <property type="component" value="Unassembled WGS sequence"/>
</dbReference>
<organism evidence="7 8">
    <name type="scientific">Acinetobacter tandoii DSM 14970 = CIP 107469</name>
    <dbReference type="NCBI Taxonomy" id="1120927"/>
    <lineage>
        <taxon>Bacteria</taxon>
        <taxon>Pseudomonadati</taxon>
        <taxon>Pseudomonadota</taxon>
        <taxon>Gammaproteobacteria</taxon>
        <taxon>Moraxellales</taxon>
        <taxon>Moraxellaceae</taxon>
        <taxon>Acinetobacter</taxon>
    </lineage>
</organism>
<evidence type="ECO:0000256" key="2">
    <source>
        <dbReference type="SAM" id="MobiDB-lite"/>
    </source>
</evidence>
<dbReference type="OrthoDB" id="9816400at2"/>
<dbReference type="SUPFAM" id="SSF50969">
    <property type="entry name" value="YVTN repeat-like/Quinoprotein amine dehydrogenase"/>
    <property type="match status" value="1"/>
</dbReference>
<dbReference type="CDD" id="cd20743">
    <property type="entry name" value="FIX_RhsA-like"/>
    <property type="match status" value="1"/>
</dbReference>